<name>A0ABP0BSM0_9PEZI</name>
<dbReference type="EMBL" id="CAWUHD010000045">
    <property type="protein sequence ID" value="CAK7222619.1"/>
    <property type="molecule type" value="Genomic_DNA"/>
</dbReference>
<protein>
    <submittedName>
        <fullName evidence="1">Uncharacterized protein</fullName>
    </submittedName>
</protein>
<organism evidence="1 2">
    <name type="scientific">Sporothrix eucalyptigena</name>
    <dbReference type="NCBI Taxonomy" id="1812306"/>
    <lineage>
        <taxon>Eukaryota</taxon>
        <taxon>Fungi</taxon>
        <taxon>Dikarya</taxon>
        <taxon>Ascomycota</taxon>
        <taxon>Pezizomycotina</taxon>
        <taxon>Sordariomycetes</taxon>
        <taxon>Sordariomycetidae</taxon>
        <taxon>Ophiostomatales</taxon>
        <taxon>Ophiostomataceae</taxon>
        <taxon>Sporothrix</taxon>
    </lineage>
</organism>
<proteinExistence type="predicted"/>
<keyword evidence="2" id="KW-1185">Reference proteome</keyword>
<reference evidence="1 2" key="1">
    <citation type="submission" date="2024-01" db="EMBL/GenBank/DDBJ databases">
        <authorList>
            <person name="Allen C."/>
            <person name="Tagirdzhanova G."/>
        </authorList>
    </citation>
    <scope>NUCLEOTIDE SEQUENCE [LARGE SCALE GENOMIC DNA]</scope>
</reference>
<dbReference type="Proteomes" id="UP001642482">
    <property type="component" value="Unassembled WGS sequence"/>
</dbReference>
<evidence type="ECO:0000313" key="1">
    <source>
        <dbReference type="EMBL" id="CAK7222619.1"/>
    </source>
</evidence>
<accession>A0ABP0BSM0</accession>
<sequence length="307" mass="33756">METLNASYESILNHPLPQGFVASLPPTARLEGLALADDRGPKHLLQWNHDTVLPLVKWSKQIMGLHVGVALSHVYSDADGQALAKLPQYSGGGGNKTVIDHLVGLSDKGRSTLVVGLGRTSSKWKGSVLINNTKTTTDQDLVVFCFGAWRVAGPDPSKEESNDWSVAFMPVPWNTELSLSARHDVLTTELALWWLCMLSLSDGHVDLVKTHEIVPIDAWDKVWLGEERGWVRRHRYSGAEVPMTPPPPPAYDMPEPAQPAAFAAEVGVHNELDFWLHPLNSLAPLDLLCPLDEFFDVDADAAQNELL</sequence>
<gene>
    <name evidence="1" type="ORF">SEUCBS140593_004960</name>
</gene>
<comment type="caution">
    <text evidence="1">The sequence shown here is derived from an EMBL/GenBank/DDBJ whole genome shotgun (WGS) entry which is preliminary data.</text>
</comment>
<evidence type="ECO:0000313" key="2">
    <source>
        <dbReference type="Proteomes" id="UP001642482"/>
    </source>
</evidence>